<accession>A0A9N9KMW4</accession>
<comment type="caution">
    <text evidence="1">The sequence shown here is derived from an EMBL/GenBank/DDBJ whole genome shotgun (WGS) entry which is preliminary data.</text>
</comment>
<proteinExistence type="predicted"/>
<evidence type="ECO:0000313" key="2">
    <source>
        <dbReference type="Proteomes" id="UP000696280"/>
    </source>
</evidence>
<organism evidence="1 2">
    <name type="scientific">Hymenoscyphus fraxineus</name>
    <dbReference type="NCBI Taxonomy" id="746836"/>
    <lineage>
        <taxon>Eukaryota</taxon>
        <taxon>Fungi</taxon>
        <taxon>Dikarya</taxon>
        <taxon>Ascomycota</taxon>
        <taxon>Pezizomycotina</taxon>
        <taxon>Leotiomycetes</taxon>
        <taxon>Helotiales</taxon>
        <taxon>Helotiaceae</taxon>
        <taxon>Hymenoscyphus</taxon>
    </lineage>
</organism>
<evidence type="ECO:0000313" key="1">
    <source>
        <dbReference type="EMBL" id="CAG8949891.1"/>
    </source>
</evidence>
<sequence length="75" mass="7631">MPSMAPCGTNIPGLGGLLWSKNLLVQGDLSSNGRGSERSKIPDSRDKEHELICVVGAAGLDADADADADAVPVGI</sequence>
<dbReference type="EMBL" id="CAJVRL010000025">
    <property type="protein sequence ID" value="CAG8949891.1"/>
    <property type="molecule type" value="Genomic_DNA"/>
</dbReference>
<keyword evidence="2" id="KW-1185">Reference proteome</keyword>
<gene>
    <name evidence="1" type="ORF">HYFRA_00004219</name>
</gene>
<dbReference type="Proteomes" id="UP000696280">
    <property type="component" value="Unassembled WGS sequence"/>
</dbReference>
<dbReference type="AlphaFoldDB" id="A0A9N9KMW4"/>
<name>A0A9N9KMW4_9HELO</name>
<reference evidence="1" key="1">
    <citation type="submission" date="2021-07" db="EMBL/GenBank/DDBJ databases">
        <authorList>
            <person name="Durling M."/>
        </authorList>
    </citation>
    <scope>NUCLEOTIDE SEQUENCE</scope>
</reference>
<protein>
    <submittedName>
        <fullName evidence="1">Uncharacterized protein</fullName>
    </submittedName>
</protein>